<dbReference type="OrthoDB" id="421002at2759"/>
<dbReference type="SUPFAM" id="SSF48371">
    <property type="entry name" value="ARM repeat"/>
    <property type="match status" value="1"/>
</dbReference>
<keyword evidence="13" id="KW-1185">Reference proteome</keyword>
<keyword evidence="3 10" id="KW-0479">Metal-binding</keyword>
<dbReference type="EMBL" id="VJMJ01000055">
    <property type="protein sequence ID" value="KAF0739992.1"/>
    <property type="molecule type" value="Genomic_DNA"/>
</dbReference>
<dbReference type="Gene3D" id="1.25.10.10">
    <property type="entry name" value="Leucine-rich Repeat Variant"/>
    <property type="match status" value="2"/>
</dbReference>
<dbReference type="InterPro" id="IPR011989">
    <property type="entry name" value="ARM-like"/>
</dbReference>
<feature type="binding site" evidence="10">
    <location>
        <position position="214"/>
    </location>
    <ligand>
        <name>Fe cation</name>
        <dbReference type="ChEBI" id="CHEBI:24875"/>
        <label>2</label>
    </ligand>
</feature>
<dbReference type="PROSITE" id="PS50077">
    <property type="entry name" value="HEAT_REPEAT"/>
    <property type="match status" value="1"/>
</dbReference>
<dbReference type="SMART" id="SM00567">
    <property type="entry name" value="EZ_HEAT"/>
    <property type="match status" value="6"/>
</dbReference>
<protein>
    <recommendedName>
        <fullName evidence="10">Deoxyhypusine hydroxylase</fullName>
        <shortName evidence="10">DOHH</shortName>
        <ecNumber evidence="10">1.14.99.29</ecNumber>
    </recommendedName>
    <alternativeName>
        <fullName evidence="10">Deoxyhypusine dioxygenase</fullName>
    </alternativeName>
    <alternativeName>
        <fullName evidence="10">Deoxyhypusine monooxygenase</fullName>
    </alternativeName>
</protein>
<dbReference type="EC" id="1.14.99.29" evidence="10"/>
<evidence type="ECO:0000256" key="2">
    <source>
        <dbReference type="ARBA" id="ARBA00005041"/>
    </source>
</evidence>
<dbReference type="InterPro" id="IPR021133">
    <property type="entry name" value="HEAT_type_2"/>
</dbReference>
<dbReference type="HAMAP" id="MF_03101">
    <property type="entry name" value="Deoxyhypusine_hydroxylase"/>
    <property type="match status" value="1"/>
</dbReference>
<comment type="function">
    <text evidence="10">Catalyzes the hydroxylation of the N(6)-(4-aminobutyl)-L-lysine intermediate to form hypusine, an essential post-translational modification only found in mature eIF-5A factor.</text>
</comment>
<dbReference type="AlphaFoldDB" id="A0A6G0XI33"/>
<keyword evidence="4" id="KW-0677">Repeat</keyword>
<sequence>MTDGPSFDQLRESLLDLSQPMGKRTRAVFYLRTRGGKDDLQVLLDALRNKKDSELMRHELAYVIGQFQNADACPTLESIVADTEDDCMVRHEAAEALGAIGDSSSIDILERFAQDPAPEVAETCALALRLVKYKNTDHPEEGEMDRNPYLSVDPAPAMDKTKSTQELKEILLDSSRSMFDRYRAMFSLRNRNTEEAALALAAAFNDSSALFRHEIAYVMGQMVNPVTIPSLKEVLVNESEHRMVRHEAAEALGAIGTPECEEILQVYLKDSQQVVRESCEVALDIIDYWSTPTQA</sequence>
<evidence type="ECO:0000256" key="9">
    <source>
        <dbReference type="ARBA" id="ARBA00045876"/>
    </source>
</evidence>
<feature type="binding site" evidence="10">
    <location>
        <position position="213"/>
    </location>
    <ligand>
        <name>Fe cation</name>
        <dbReference type="ChEBI" id="CHEBI:24875"/>
        <label>2</label>
    </ligand>
</feature>
<dbReference type="Proteomes" id="UP000481153">
    <property type="component" value="Unassembled WGS sequence"/>
</dbReference>
<accession>A0A6G0XI33</accession>
<dbReference type="InterPro" id="IPR027517">
    <property type="entry name" value="Deoxyhypusine_hydroxylase"/>
</dbReference>
<evidence type="ECO:0000256" key="10">
    <source>
        <dbReference type="HAMAP-Rule" id="MF_03101"/>
    </source>
</evidence>
<keyword evidence="6 10" id="KW-0408">Iron</keyword>
<proteinExistence type="inferred from homology"/>
<dbReference type="Pfam" id="PF13646">
    <property type="entry name" value="HEAT_2"/>
    <property type="match status" value="2"/>
</dbReference>
<comment type="catalytic activity">
    <reaction evidence="1 10">
        <text>[eIF5A protein]-deoxyhypusine + AH2 + O2 = [eIF5A protein]-hypusine + A + H2O</text>
        <dbReference type="Rhea" id="RHEA:14101"/>
        <dbReference type="Rhea" id="RHEA-COMP:10144"/>
        <dbReference type="Rhea" id="RHEA-COMP:12592"/>
        <dbReference type="ChEBI" id="CHEBI:13193"/>
        <dbReference type="ChEBI" id="CHEBI:15377"/>
        <dbReference type="ChEBI" id="CHEBI:15379"/>
        <dbReference type="ChEBI" id="CHEBI:17499"/>
        <dbReference type="ChEBI" id="CHEBI:82657"/>
        <dbReference type="ChEBI" id="CHEBI:91175"/>
        <dbReference type="EC" id="1.14.99.29"/>
    </reaction>
</comment>
<evidence type="ECO:0000256" key="3">
    <source>
        <dbReference type="ARBA" id="ARBA00022723"/>
    </source>
</evidence>
<comment type="pathway">
    <text evidence="2 10">Protein modification; eIF5A hypusination.</text>
</comment>
<dbReference type="GO" id="GO:0019135">
    <property type="term" value="F:deoxyhypusine monooxygenase activity"/>
    <property type="evidence" value="ECO:0007669"/>
    <property type="project" value="UniProtKB-UniRule"/>
</dbReference>
<dbReference type="GO" id="GO:0046872">
    <property type="term" value="F:metal ion binding"/>
    <property type="evidence" value="ECO:0007669"/>
    <property type="project" value="UniProtKB-KW"/>
</dbReference>
<evidence type="ECO:0000256" key="5">
    <source>
        <dbReference type="ARBA" id="ARBA00023002"/>
    </source>
</evidence>
<evidence type="ECO:0000313" key="12">
    <source>
        <dbReference type="EMBL" id="KAF0739992.1"/>
    </source>
</evidence>
<dbReference type="FunFam" id="1.25.10.10:FF:000099">
    <property type="entry name" value="Deoxyhypusine hydroxylase"/>
    <property type="match status" value="1"/>
</dbReference>
<feature type="binding site" evidence="10">
    <location>
        <position position="59"/>
    </location>
    <ligand>
        <name>Fe cation</name>
        <dbReference type="ChEBI" id="CHEBI:24875"/>
        <label>1</label>
    </ligand>
</feature>
<reference evidence="12 13" key="1">
    <citation type="submission" date="2019-07" db="EMBL/GenBank/DDBJ databases">
        <title>Genomics analysis of Aphanomyces spp. identifies a new class of oomycete effector associated with host adaptation.</title>
        <authorList>
            <person name="Gaulin E."/>
        </authorList>
    </citation>
    <scope>NUCLEOTIDE SEQUENCE [LARGE SCALE GENOMIC DNA]</scope>
    <source>
        <strain evidence="12 13">ATCC 201684</strain>
    </source>
</reference>
<keyword evidence="7 10" id="KW-0503">Monooxygenase</keyword>
<dbReference type="PANTHER" id="PTHR12697:SF5">
    <property type="entry name" value="DEOXYHYPUSINE HYDROXYLASE"/>
    <property type="match status" value="1"/>
</dbReference>
<evidence type="ECO:0000256" key="8">
    <source>
        <dbReference type="ARBA" id="ARBA00023256"/>
    </source>
</evidence>
<dbReference type="PANTHER" id="PTHR12697">
    <property type="entry name" value="PBS LYASE HEAT-LIKE PROTEIN"/>
    <property type="match status" value="1"/>
</dbReference>
<keyword evidence="8 10" id="KW-0386">Hypusine biosynthesis</keyword>
<gene>
    <name evidence="12" type="ORF">Ae201684_004439</name>
</gene>
<feature type="binding site" evidence="10">
    <location>
        <position position="247"/>
    </location>
    <ligand>
        <name>Fe cation</name>
        <dbReference type="ChEBI" id="CHEBI:24875"/>
        <label>2</label>
    </ligand>
</feature>
<evidence type="ECO:0000256" key="7">
    <source>
        <dbReference type="ARBA" id="ARBA00023033"/>
    </source>
</evidence>
<feature type="binding site" evidence="10">
    <location>
        <position position="92"/>
    </location>
    <ligand>
        <name>Fe cation</name>
        <dbReference type="ChEBI" id="CHEBI:24875"/>
        <label>1</label>
    </ligand>
</feature>
<comment type="cofactor">
    <cofactor evidence="10">
        <name>Fe(2+)</name>
        <dbReference type="ChEBI" id="CHEBI:29033"/>
    </cofactor>
    <text evidence="10">Binds 2 Fe(2+) ions per subunit.</text>
</comment>
<evidence type="ECO:0000256" key="11">
    <source>
        <dbReference type="PROSITE-ProRule" id="PRU00103"/>
    </source>
</evidence>
<evidence type="ECO:0000256" key="6">
    <source>
        <dbReference type="ARBA" id="ARBA00023004"/>
    </source>
</evidence>
<evidence type="ECO:0000256" key="1">
    <source>
        <dbReference type="ARBA" id="ARBA00000068"/>
    </source>
</evidence>
<comment type="caution">
    <text evidence="12">The sequence shown here is derived from an EMBL/GenBank/DDBJ whole genome shotgun (WGS) entry which is preliminary data.</text>
</comment>
<dbReference type="UniPathway" id="UPA00354"/>
<feature type="repeat" description="HEAT" evidence="11">
    <location>
        <begin position="72"/>
        <end position="112"/>
    </location>
</feature>
<evidence type="ECO:0000313" key="13">
    <source>
        <dbReference type="Proteomes" id="UP000481153"/>
    </source>
</evidence>
<keyword evidence="5 10" id="KW-0560">Oxidoreductase</keyword>
<feature type="binding site" evidence="10">
    <location>
        <position position="91"/>
    </location>
    <ligand>
        <name>Fe cation</name>
        <dbReference type="ChEBI" id="CHEBI:24875"/>
        <label>1</label>
    </ligand>
</feature>
<feature type="binding site" evidence="10">
    <location>
        <position position="246"/>
    </location>
    <ligand>
        <name>Fe cation</name>
        <dbReference type="ChEBI" id="CHEBI:24875"/>
        <label>2</label>
    </ligand>
</feature>
<comment type="similarity">
    <text evidence="10">Belongs to the deoxyhypusine hydroxylase family.</text>
</comment>
<dbReference type="InterPro" id="IPR016024">
    <property type="entry name" value="ARM-type_fold"/>
</dbReference>
<dbReference type="InterPro" id="IPR004155">
    <property type="entry name" value="PBS_lyase_HEAT"/>
</dbReference>
<feature type="binding site" evidence="10">
    <location>
        <position position="58"/>
    </location>
    <ligand>
        <name>Fe cation</name>
        <dbReference type="ChEBI" id="CHEBI:24875"/>
        <label>1</label>
    </ligand>
</feature>
<organism evidence="12 13">
    <name type="scientific">Aphanomyces euteiches</name>
    <dbReference type="NCBI Taxonomy" id="100861"/>
    <lineage>
        <taxon>Eukaryota</taxon>
        <taxon>Sar</taxon>
        <taxon>Stramenopiles</taxon>
        <taxon>Oomycota</taxon>
        <taxon>Saprolegniomycetes</taxon>
        <taxon>Saprolegniales</taxon>
        <taxon>Verrucalvaceae</taxon>
        <taxon>Aphanomyces</taxon>
    </lineage>
</organism>
<comment type="function">
    <text evidence="9">Catalyzes the hydroxylation of the N(6)-(4-aminobutyl)-L-lysine intermediate produced by deoxyhypusine synthase/DHPS on a critical lysine of the eukaryotic translation initiation factor 5A/eIF-5A. This is the second step of the post-translational modification of that lysine into an unusual amino acid residue named hypusine. Hypusination is unique to mature eIF-5A factor and is essential for its function.</text>
</comment>
<name>A0A6G0XI33_9STRA</name>
<dbReference type="VEuPathDB" id="FungiDB:AeMF1_015605"/>
<evidence type="ECO:0000256" key="4">
    <source>
        <dbReference type="ARBA" id="ARBA00022737"/>
    </source>
</evidence>